<dbReference type="Proteomes" id="UP000000646">
    <property type="component" value="Chromosome"/>
</dbReference>
<dbReference type="InterPro" id="IPR006145">
    <property type="entry name" value="PsdUridine_synth_RsuA/RluA"/>
</dbReference>
<dbReference type="Gene3D" id="3.30.2350.10">
    <property type="entry name" value="Pseudouridine synthase"/>
    <property type="match status" value="1"/>
</dbReference>
<dbReference type="PROSITE" id="PS50889">
    <property type="entry name" value="S4"/>
    <property type="match status" value="1"/>
</dbReference>
<dbReference type="RefSeq" id="WP_002856495.1">
    <property type="nucleotide sequence ID" value="NC_008787.1"/>
</dbReference>
<dbReference type="PROSITE" id="PS01129">
    <property type="entry name" value="PSI_RLU"/>
    <property type="match status" value="1"/>
</dbReference>
<dbReference type="InterPro" id="IPR006225">
    <property type="entry name" value="PsdUridine_synth_RluC/D"/>
</dbReference>
<dbReference type="HOGENOM" id="CLU_016902_4_4_7"/>
<comment type="function">
    <text evidence="6">Responsible for synthesis of pseudouridine from uracil.</text>
</comment>
<evidence type="ECO:0000256" key="4">
    <source>
        <dbReference type="PIRSR" id="PIRSR606225-1"/>
    </source>
</evidence>
<dbReference type="EMBL" id="CP000538">
    <property type="protein sequence ID" value="EAQ72575.1"/>
    <property type="molecule type" value="Genomic_DNA"/>
</dbReference>
<dbReference type="InterPro" id="IPR036986">
    <property type="entry name" value="S4_RNA-bd_sf"/>
</dbReference>
<evidence type="ECO:0000259" key="7">
    <source>
        <dbReference type="SMART" id="SM00363"/>
    </source>
</evidence>
<proteinExistence type="inferred from homology"/>
<gene>
    <name evidence="8" type="ordered locus">CJJ81176_1296</name>
</gene>
<reference evidence="9" key="1">
    <citation type="submission" date="2006-12" db="EMBL/GenBank/DDBJ databases">
        <authorList>
            <person name="Fouts D.E."/>
            <person name="Nelson K.E."/>
            <person name="Sebastian Y."/>
        </authorList>
    </citation>
    <scope>NUCLEOTIDE SEQUENCE [LARGE SCALE GENOMIC DNA]</scope>
    <source>
        <strain evidence="9">81-176</strain>
    </source>
</reference>
<evidence type="ECO:0000313" key="8">
    <source>
        <dbReference type="EMBL" id="EAQ72575.1"/>
    </source>
</evidence>
<dbReference type="Pfam" id="PF00849">
    <property type="entry name" value="PseudoU_synth_2"/>
    <property type="match status" value="1"/>
</dbReference>
<dbReference type="SUPFAM" id="SSF55120">
    <property type="entry name" value="Pseudouridine synthase"/>
    <property type="match status" value="1"/>
</dbReference>
<evidence type="ECO:0000256" key="1">
    <source>
        <dbReference type="ARBA" id="ARBA00000073"/>
    </source>
</evidence>
<dbReference type="PANTHER" id="PTHR21600">
    <property type="entry name" value="MITOCHONDRIAL RNA PSEUDOURIDINE SYNTHASE"/>
    <property type="match status" value="1"/>
</dbReference>
<dbReference type="PANTHER" id="PTHR21600:SF44">
    <property type="entry name" value="RIBOSOMAL LARGE SUBUNIT PSEUDOURIDINE SYNTHASE D"/>
    <property type="match status" value="1"/>
</dbReference>
<dbReference type="eggNOG" id="COG0564">
    <property type="taxonomic scope" value="Bacteria"/>
</dbReference>
<organism evidence="8 9">
    <name type="scientific">Campylobacter jejuni subsp. jejuni serotype O:23/36 (strain 81-176)</name>
    <dbReference type="NCBI Taxonomy" id="354242"/>
    <lineage>
        <taxon>Bacteria</taxon>
        <taxon>Pseudomonadati</taxon>
        <taxon>Campylobacterota</taxon>
        <taxon>Epsilonproteobacteria</taxon>
        <taxon>Campylobacterales</taxon>
        <taxon>Campylobacteraceae</taxon>
        <taxon>Campylobacter</taxon>
    </lineage>
</organism>
<evidence type="ECO:0000256" key="6">
    <source>
        <dbReference type="RuleBase" id="RU362028"/>
    </source>
</evidence>
<name>A0A0H3PHX2_CAMJJ</name>
<feature type="active site" evidence="4">
    <location>
        <position position="135"/>
    </location>
</feature>
<dbReference type="NCBIfam" id="TIGR00005">
    <property type="entry name" value="rluA_subfam"/>
    <property type="match status" value="1"/>
</dbReference>
<dbReference type="CDD" id="cd02869">
    <property type="entry name" value="PseudoU_synth_RluA_like"/>
    <property type="match status" value="1"/>
</dbReference>
<evidence type="ECO:0000256" key="2">
    <source>
        <dbReference type="ARBA" id="ARBA00010876"/>
    </source>
</evidence>
<keyword evidence="3 6" id="KW-0413">Isomerase</keyword>
<dbReference type="AlphaFoldDB" id="A0A0H3PHX2"/>
<dbReference type="SUPFAM" id="SSF55174">
    <property type="entry name" value="Alpha-L RNA-binding motif"/>
    <property type="match status" value="1"/>
</dbReference>
<dbReference type="Gene3D" id="3.10.290.10">
    <property type="entry name" value="RNA-binding S4 domain"/>
    <property type="match status" value="1"/>
</dbReference>
<evidence type="ECO:0000313" key="9">
    <source>
        <dbReference type="Proteomes" id="UP000000646"/>
    </source>
</evidence>
<comment type="similarity">
    <text evidence="2 6">Belongs to the pseudouridine synthase RluA family.</text>
</comment>
<dbReference type="InterPro" id="IPR006224">
    <property type="entry name" value="PsdUridine_synth_RluA-like_CS"/>
</dbReference>
<dbReference type="InterPro" id="IPR002942">
    <property type="entry name" value="S4_RNA-bd"/>
</dbReference>
<protein>
    <recommendedName>
        <fullName evidence="6">Pseudouridine synthase</fullName>
        <ecNumber evidence="6">5.4.99.-</ecNumber>
    </recommendedName>
</protein>
<dbReference type="CDD" id="cd00165">
    <property type="entry name" value="S4"/>
    <property type="match status" value="1"/>
</dbReference>
<evidence type="ECO:0000256" key="5">
    <source>
        <dbReference type="PROSITE-ProRule" id="PRU00182"/>
    </source>
</evidence>
<dbReference type="Pfam" id="PF01479">
    <property type="entry name" value="S4"/>
    <property type="match status" value="1"/>
</dbReference>
<accession>A0A0H3PHX2</accession>
<feature type="domain" description="RNA-binding S4" evidence="7">
    <location>
        <begin position="10"/>
        <end position="67"/>
    </location>
</feature>
<dbReference type="KEGG" id="cjj:CJJ81176_1296"/>
<dbReference type="SMART" id="SM00363">
    <property type="entry name" value="S4"/>
    <property type="match status" value="1"/>
</dbReference>
<dbReference type="GO" id="GO:0003723">
    <property type="term" value="F:RNA binding"/>
    <property type="evidence" value="ECO:0007669"/>
    <property type="project" value="UniProtKB-KW"/>
</dbReference>
<dbReference type="InterPro" id="IPR050188">
    <property type="entry name" value="RluA_PseudoU_synthase"/>
</dbReference>
<sequence length="322" mass="36774">MQTFLVDENSRLDVFLAKKLNQSRNQVALLIEKDCVQVNDKIQDKNSFKLKNGDIISIASLKLCNEIKPQFEVDFDIDVLYEDEDLLVLNKPSNLVVHGASSVKNATLVDWLIEKKYTLSNLGGEIRAGLVHRLDKDTSGAILIAKNNFTHQKLSEQLADKSMGRIYLALIDLPLKEDKIIVEKFLMRSPSNAIKKIAIDKENKFSKNAKSAFINIVKTENLTLMAAKLFTGRTHQIRAHLASLNRHILGDSLYGYKGKYDCRIMLHAYFLYFIHPKTKEQIFVKAPLMEDFKNIMFKQINLGENDEKISLGFLLEFFNSFA</sequence>
<keyword evidence="5" id="KW-0694">RNA-binding</keyword>
<comment type="catalytic activity">
    <reaction evidence="1 6">
        <text>a uridine in RNA = a pseudouridine in RNA</text>
        <dbReference type="Rhea" id="RHEA:48348"/>
        <dbReference type="Rhea" id="RHEA-COMP:12068"/>
        <dbReference type="Rhea" id="RHEA-COMP:12069"/>
        <dbReference type="ChEBI" id="CHEBI:65314"/>
        <dbReference type="ChEBI" id="CHEBI:65315"/>
    </reaction>
</comment>
<dbReference type="GO" id="GO:0000455">
    <property type="term" value="P:enzyme-directed rRNA pseudouridine synthesis"/>
    <property type="evidence" value="ECO:0007669"/>
    <property type="project" value="UniProtKB-ARBA"/>
</dbReference>
<dbReference type="GO" id="GO:0120159">
    <property type="term" value="F:rRNA pseudouridine synthase activity"/>
    <property type="evidence" value="ECO:0007669"/>
    <property type="project" value="UniProtKB-ARBA"/>
</dbReference>
<dbReference type="InterPro" id="IPR020103">
    <property type="entry name" value="PsdUridine_synth_cat_dom_sf"/>
</dbReference>
<dbReference type="EC" id="5.4.99.-" evidence="6"/>
<evidence type="ECO:0000256" key="3">
    <source>
        <dbReference type="ARBA" id="ARBA00023235"/>
    </source>
</evidence>